<dbReference type="AlphaFoldDB" id="A0A814N1C7"/>
<dbReference type="Proteomes" id="UP000663864">
    <property type="component" value="Unassembled WGS sequence"/>
</dbReference>
<dbReference type="EMBL" id="CAJNOT010000816">
    <property type="protein sequence ID" value="CAF1087014.1"/>
    <property type="molecule type" value="Genomic_DNA"/>
</dbReference>
<name>A0A814N1C7_9BILA</name>
<evidence type="ECO:0000313" key="2">
    <source>
        <dbReference type="Proteomes" id="UP000663864"/>
    </source>
</evidence>
<proteinExistence type="predicted"/>
<sequence length="243" mass="27960">MGLVSSTCKHKKRGKMITIIHDKYTQTTNTLPSIINGSSYHHDHYLSSHHHVQKYPISPSYSIVFDKFSIPSHRSNSYEPKTFDRISIRTDPPRRSLVSNIIPNTSDHEHRTLIHVQSSLTINKNEQSYQKNLTNESHLVKHSTSNPIDTFLIDISNEKVRMGQPVTMNIRHLLLNTPKDIHTKSLTSVCTKTSPKTTYVHENFLNYIPNVCERYPNLTVDPNQSTRSTLHAHLPLQFFHEST</sequence>
<comment type="caution">
    <text evidence="1">The sequence shown here is derived from an EMBL/GenBank/DDBJ whole genome shotgun (WGS) entry which is preliminary data.</text>
</comment>
<accession>A0A814N1C7</accession>
<evidence type="ECO:0000313" key="1">
    <source>
        <dbReference type="EMBL" id="CAF1087014.1"/>
    </source>
</evidence>
<gene>
    <name evidence="1" type="ORF">ZHD862_LOCUS16886</name>
</gene>
<organism evidence="1 2">
    <name type="scientific">Rotaria sordida</name>
    <dbReference type="NCBI Taxonomy" id="392033"/>
    <lineage>
        <taxon>Eukaryota</taxon>
        <taxon>Metazoa</taxon>
        <taxon>Spiralia</taxon>
        <taxon>Gnathifera</taxon>
        <taxon>Rotifera</taxon>
        <taxon>Eurotatoria</taxon>
        <taxon>Bdelloidea</taxon>
        <taxon>Philodinida</taxon>
        <taxon>Philodinidae</taxon>
        <taxon>Rotaria</taxon>
    </lineage>
</organism>
<protein>
    <submittedName>
        <fullName evidence="1">Uncharacterized protein</fullName>
    </submittedName>
</protein>
<reference evidence="1" key="1">
    <citation type="submission" date="2021-02" db="EMBL/GenBank/DDBJ databases">
        <authorList>
            <person name="Nowell W R."/>
        </authorList>
    </citation>
    <scope>NUCLEOTIDE SEQUENCE</scope>
</reference>